<feature type="non-terminal residue" evidence="1">
    <location>
        <position position="160"/>
    </location>
</feature>
<dbReference type="EMBL" id="KV963228">
    <property type="protein sequence ID" value="PIO23416.1"/>
    <property type="molecule type" value="Genomic_DNA"/>
</dbReference>
<accession>A0A2G9R6B6</accession>
<dbReference type="Proteomes" id="UP000228934">
    <property type="component" value="Unassembled WGS sequence"/>
</dbReference>
<reference evidence="2" key="1">
    <citation type="journal article" date="2017" name="Nat. Commun.">
        <title>The North American bullfrog draft genome provides insight into hormonal regulation of long noncoding RNA.</title>
        <authorList>
            <person name="Hammond S.A."/>
            <person name="Warren R.L."/>
            <person name="Vandervalk B.P."/>
            <person name="Kucuk E."/>
            <person name="Khan H."/>
            <person name="Gibb E.A."/>
            <person name="Pandoh P."/>
            <person name="Kirk H."/>
            <person name="Zhao Y."/>
            <person name="Jones M."/>
            <person name="Mungall A.J."/>
            <person name="Coope R."/>
            <person name="Pleasance S."/>
            <person name="Moore R.A."/>
            <person name="Holt R.A."/>
            <person name="Round J.M."/>
            <person name="Ohora S."/>
            <person name="Walle B.V."/>
            <person name="Veldhoen N."/>
            <person name="Helbing C.C."/>
            <person name="Birol I."/>
        </authorList>
    </citation>
    <scope>NUCLEOTIDE SEQUENCE [LARGE SCALE GENOMIC DNA]</scope>
</reference>
<proteinExistence type="predicted"/>
<gene>
    <name evidence="1" type="ORF">AB205_0062310</name>
</gene>
<dbReference type="AlphaFoldDB" id="A0A2G9R6B6"/>
<protein>
    <submittedName>
        <fullName evidence="1">Uncharacterized protein</fullName>
    </submittedName>
</protein>
<evidence type="ECO:0000313" key="2">
    <source>
        <dbReference type="Proteomes" id="UP000228934"/>
    </source>
</evidence>
<dbReference type="OrthoDB" id="10535988at2759"/>
<organism evidence="1 2">
    <name type="scientific">Aquarana catesbeiana</name>
    <name type="common">American bullfrog</name>
    <name type="synonym">Rana catesbeiana</name>
    <dbReference type="NCBI Taxonomy" id="8400"/>
    <lineage>
        <taxon>Eukaryota</taxon>
        <taxon>Metazoa</taxon>
        <taxon>Chordata</taxon>
        <taxon>Craniata</taxon>
        <taxon>Vertebrata</taxon>
        <taxon>Euteleostomi</taxon>
        <taxon>Amphibia</taxon>
        <taxon>Batrachia</taxon>
        <taxon>Anura</taxon>
        <taxon>Neobatrachia</taxon>
        <taxon>Ranoidea</taxon>
        <taxon>Ranidae</taxon>
        <taxon>Aquarana</taxon>
    </lineage>
</organism>
<feature type="non-terminal residue" evidence="1">
    <location>
        <position position="1"/>
    </location>
</feature>
<name>A0A2G9R6B6_AQUCT</name>
<evidence type="ECO:0000313" key="1">
    <source>
        <dbReference type="EMBL" id="PIO23416.1"/>
    </source>
</evidence>
<keyword evidence="2" id="KW-1185">Reference proteome</keyword>
<sequence>KESLTETHYHVISHVQSRLITITAHPQIPPRTTREAAQDHQDGHPHWTTREILICAQAAANQCPGSCQSVPTHNAYHCQCHQGCLSVPHISAVYQCLSVPRISAHQCPAVLSISAQQCRLSVPPISATHKNPSLQPFSAHQCHPVSPMSAHQCRLSMPIS</sequence>